<organism evidence="1">
    <name type="scientific">bioreactor metagenome</name>
    <dbReference type="NCBI Taxonomy" id="1076179"/>
    <lineage>
        <taxon>unclassified sequences</taxon>
        <taxon>metagenomes</taxon>
        <taxon>ecological metagenomes</taxon>
    </lineage>
</organism>
<dbReference type="EMBL" id="VSSQ01112831">
    <property type="protein sequence ID" value="MPN49516.1"/>
    <property type="molecule type" value="Genomic_DNA"/>
</dbReference>
<dbReference type="InterPro" id="IPR015422">
    <property type="entry name" value="PyrdxlP-dep_Trfase_small"/>
</dbReference>
<gene>
    <name evidence="1" type="primary">gabR_26</name>
    <name evidence="1" type="ORF">SDC9_197137</name>
</gene>
<dbReference type="InterPro" id="IPR051446">
    <property type="entry name" value="HTH_trans_reg/aminotransferase"/>
</dbReference>
<dbReference type="InterPro" id="IPR015424">
    <property type="entry name" value="PyrdxlP-dep_Trfase"/>
</dbReference>
<dbReference type="PANTHER" id="PTHR46577:SF1">
    <property type="entry name" value="HTH-TYPE TRANSCRIPTIONAL REGULATORY PROTEIN GABR"/>
    <property type="match status" value="1"/>
</dbReference>
<dbReference type="AlphaFoldDB" id="A0A645IEZ2"/>
<dbReference type="PANTHER" id="PTHR46577">
    <property type="entry name" value="HTH-TYPE TRANSCRIPTIONAL REGULATORY PROTEIN GABR"/>
    <property type="match status" value="1"/>
</dbReference>
<evidence type="ECO:0000313" key="1">
    <source>
        <dbReference type="EMBL" id="MPN49516.1"/>
    </source>
</evidence>
<dbReference type="Gene3D" id="3.90.1150.10">
    <property type="entry name" value="Aspartate Aminotransferase, domain 1"/>
    <property type="match status" value="1"/>
</dbReference>
<comment type="caution">
    <text evidence="1">The sequence shown here is derived from an EMBL/GenBank/DDBJ whole genome shotgun (WGS) entry which is preliminary data.</text>
</comment>
<dbReference type="SUPFAM" id="SSF53383">
    <property type="entry name" value="PLP-dependent transferases"/>
    <property type="match status" value="1"/>
</dbReference>
<proteinExistence type="predicted"/>
<accession>A0A645IEZ2</accession>
<name>A0A645IEZ2_9ZZZZ</name>
<sequence>MRLIDGGELDRHISRMRKLYFRRRCQLLERLEKAFPGQVTVYGEAAGMHLVAGFRDVVFSPELVRRIRDKGVYLVPVEDHSAVKGSHRSEVILGYAQLKPEEMERGLAVLKRCLAGN</sequence>
<reference evidence="1" key="1">
    <citation type="submission" date="2019-08" db="EMBL/GenBank/DDBJ databases">
        <authorList>
            <person name="Kucharzyk K."/>
            <person name="Murdoch R.W."/>
            <person name="Higgins S."/>
            <person name="Loffler F."/>
        </authorList>
    </citation>
    <scope>NUCLEOTIDE SEQUENCE</scope>
</reference>
<protein>
    <submittedName>
        <fullName evidence="1">HTH-type transcriptional regulatory protein GabR</fullName>
    </submittedName>
</protein>